<dbReference type="Proteomes" id="UP000663852">
    <property type="component" value="Unassembled WGS sequence"/>
</dbReference>
<dbReference type="Pfam" id="PF02268">
    <property type="entry name" value="TFIIA_gamma_N"/>
    <property type="match status" value="1"/>
</dbReference>
<evidence type="ECO:0000256" key="6">
    <source>
        <dbReference type="PIRNR" id="PIRNR009415"/>
    </source>
</evidence>
<evidence type="ECO:0000313" key="10">
    <source>
        <dbReference type="Proteomes" id="UP000663852"/>
    </source>
</evidence>
<proteinExistence type="inferred from homology"/>
<dbReference type="GO" id="GO:0006367">
    <property type="term" value="P:transcription initiation at RNA polymerase II promoter"/>
    <property type="evidence" value="ECO:0007669"/>
    <property type="project" value="InterPro"/>
</dbReference>
<comment type="similarity">
    <text evidence="2 6">Belongs to the TFIIA subunit 2 family.</text>
</comment>
<evidence type="ECO:0000256" key="3">
    <source>
        <dbReference type="ARBA" id="ARBA00023015"/>
    </source>
</evidence>
<evidence type="ECO:0000259" key="7">
    <source>
        <dbReference type="Pfam" id="PF02268"/>
    </source>
</evidence>
<dbReference type="InterPro" id="IPR009088">
    <property type="entry name" value="TFIIA_b-brl"/>
</dbReference>
<dbReference type="InterPro" id="IPR009083">
    <property type="entry name" value="TFIIA_a-hlx"/>
</dbReference>
<dbReference type="Gene3D" id="1.10.287.190">
    <property type="entry name" value="Transcription factor IIA gamma subunit, alpha-helical domain"/>
    <property type="match status" value="1"/>
</dbReference>
<dbReference type="InterPro" id="IPR015871">
    <property type="entry name" value="TFIIA_gsu_C"/>
</dbReference>
<dbReference type="FunFam" id="1.10.287.190:FF:000001">
    <property type="entry name" value="Transcription initiation factor IIA subunit 2"/>
    <property type="match status" value="1"/>
</dbReference>
<dbReference type="SUPFAM" id="SSF47396">
    <property type="entry name" value="Transcription factor IIA (TFIIA), alpha-helical domain"/>
    <property type="match status" value="1"/>
</dbReference>
<comment type="subcellular location">
    <subcellularLocation>
        <location evidence="1 6">Nucleus</location>
    </subcellularLocation>
</comment>
<organism evidence="9 10">
    <name type="scientific">Adineta ricciae</name>
    <name type="common">Rotifer</name>
    <dbReference type="NCBI Taxonomy" id="249248"/>
    <lineage>
        <taxon>Eukaryota</taxon>
        <taxon>Metazoa</taxon>
        <taxon>Spiralia</taxon>
        <taxon>Gnathifera</taxon>
        <taxon>Rotifera</taxon>
        <taxon>Eurotatoria</taxon>
        <taxon>Bdelloidea</taxon>
        <taxon>Adinetida</taxon>
        <taxon>Adinetidae</taxon>
        <taxon>Adineta</taxon>
    </lineage>
</organism>
<keyword evidence="3 6" id="KW-0805">Transcription regulation</keyword>
<dbReference type="OrthoDB" id="586585at2759"/>
<dbReference type="GO" id="GO:0005672">
    <property type="term" value="C:transcription factor TFIIA complex"/>
    <property type="evidence" value="ECO:0007669"/>
    <property type="project" value="InterPro"/>
</dbReference>
<comment type="caution">
    <text evidence="9">The sequence shown here is derived from an EMBL/GenBank/DDBJ whole genome shotgun (WGS) entry which is preliminary data.</text>
</comment>
<dbReference type="InterPro" id="IPR015872">
    <property type="entry name" value="TFIIA_gsu_N"/>
</dbReference>
<feature type="domain" description="Transcription initiation factor IIA gamma subunit C-terminal" evidence="8">
    <location>
        <begin position="61"/>
        <end position="111"/>
    </location>
</feature>
<dbReference type="PANTHER" id="PTHR10966">
    <property type="entry name" value="TRANSCRIPTION INITIATION FACTOR IIA SUBUNIT 2"/>
    <property type="match status" value="1"/>
</dbReference>
<comment type="function">
    <text evidence="6">TFIIA is a component of the transcription machinery of RNA polymerase II and plays an important role in transcriptional activation.</text>
</comment>
<name>A0A814BNT4_ADIRI</name>
<feature type="domain" description="Transcription initiation factor IIA gamma subunit N-terminal" evidence="7">
    <location>
        <begin position="3"/>
        <end position="49"/>
    </location>
</feature>
<dbReference type="SUPFAM" id="SSF50784">
    <property type="entry name" value="Transcription factor IIA (TFIIA), beta-barrel domain"/>
    <property type="match status" value="1"/>
</dbReference>
<dbReference type="AlphaFoldDB" id="A0A814BNT4"/>
<dbReference type="Pfam" id="PF02751">
    <property type="entry name" value="TFIIA_gamma_C"/>
    <property type="match status" value="1"/>
</dbReference>
<evidence type="ECO:0000256" key="4">
    <source>
        <dbReference type="ARBA" id="ARBA00023163"/>
    </source>
</evidence>
<protein>
    <recommendedName>
        <fullName evidence="6">Transcription initiation factor IIA subunit 2</fullName>
    </recommendedName>
</protein>
<accession>A0A814BNT4</accession>
<dbReference type="Gene3D" id="2.30.18.10">
    <property type="entry name" value="Transcription factor IIA (TFIIA), beta-barrel domain"/>
    <property type="match status" value="1"/>
</dbReference>
<reference evidence="9" key="1">
    <citation type="submission" date="2021-02" db="EMBL/GenBank/DDBJ databases">
        <authorList>
            <person name="Nowell W R."/>
        </authorList>
    </citation>
    <scope>NUCLEOTIDE SEQUENCE</scope>
</reference>
<evidence type="ECO:0000256" key="2">
    <source>
        <dbReference type="ARBA" id="ARBA00007675"/>
    </source>
</evidence>
<evidence type="ECO:0000259" key="8">
    <source>
        <dbReference type="Pfam" id="PF02751"/>
    </source>
</evidence>
<dbReference type="CDD" id="cd10014">
    <property type="entry name" value="TFIIA_gamma_C"/>
    <property type="match status" value="1"/>
</dbReference>
<evidence type="ECO:0000256" key="1">
    <source>
        <dbReference type="ARBA" id="ARBA00004123"/>
    </source>
</evidence>
<keyword evidence="5 6" id="KW-0539">Nucleus</keyword>
<dbReference type="CDD" id="cd10145">
    <property type="entry name" value="TFIIA_gamma_N"/>
    <property type="match status" value="1"/>
</dbReference>
<dbReference type="InterPro" id="IPR003194">
    <property type="entry name" value="TFIIA_gsu"/>
</dbReference>
<dbReference type="PIRSF" id="PIRSF009415">
    <property type="entry name" value="Hum_TFIIA_gamma"/>
    <property type="match status" value="1"/>
</dbReference>
<dbReference type="EMBL" id="CAJNOJ010000040">
    <property type="protein sequence ID" value="CAF0929099.1"/>
    <property type="molecule type" value="Genomic_DNA"/>
</dbReference>
<gene>
    <name evidence="9" type="ORF">EDS130_LOCUS11196</name>
</gene>
<evidence type="ECO:0000313" key="9">
    <source>
        <dbReference type="EMBL" id="CAF0929099.1"/>
    </source>
</evidence>
<evidence type="ECO:0000256" key="5">
    <source>
        <dbReference type="ARBA" id="ARBA00023242"/>
    </source>
</evidence>
<sequence>MANYQLYRNTTLGVTLQETLEDMITQGQLTEQAAGKVLSEFDRSINAVLDKRITKKVQFTGKLSTYRFCDNVWTLVLNEFSVREGNQAQQHNTASSNIPRVDKVKIVACDGKSAAQS</sequence>
<keyword evidence="4 6" id="KW-0804">Transcription</keyword>